<dbReference type="AlphaFoldDB" id="A0A978VUD2"/>
<comment type="similarity">
    <text evidence="1 3">Belongs to the PdxS/SNZ family.</text>
</comment>
<evidence type="ECO:0000313" key="6">
    <source>
        <dbReference type="Proteomes" id="UP000813462"/>
    </source>
</evidence>
<gene>
    <name evidence="5" type="ORF">FEM48_Zijuj02G0072400</name>
</gene>
<dbReference type="Gene3D" id="3.20.20.70">
    <property type="entry name" value="Aldolase class I"/>
    <property type="match status" value="1"/>
</dbReference>
<dbReference type="GO" id="GO:0042823">
    <property type="term" value="P:pyridoxal phosphate biosynthetic process"/>
    <property type="evidence" value="ECO:0007669"/>
    <property type="project" value="InterPro"/>
</dbReference>
<dbReference type="GO" id="GO:0016843">
    <property type="term" value="F:amine-lyase activity"/>
    <property type="evidence" value="ECO:0007669"/>
    <property type="project" value="TreeGrafter"/>
</dbReference>
<dbReference type="EMBL" id="JAEACU010000002">
    <property type="protein sequence ID" value="KAH7542427.1"/>
    <property type="molecule type" value="Genomic_DNA"/>
</dbReference>
<evidence type="ECO:0000256" key="1">
    <source>
        <dbReference type="ARBA" id="ARBA00007281"/>
    </source>
</evidence>
<evidence type="ECO:0000256" key="2">
    <source>
        <dbReference type="ARBA" id="ARBA00022898"/>
    </source>
</evidence>
<organism evidence="5 6">
    <name type="scientific">Ziziphus jujuba var. spinosa</name>
    <dbReference type="NCBI Taxonomy" id="714518"/>
    <lineage>
        <taxon>Eukaryota</taxon>
        <taxon>Viridiplantae</taxon>
        <taxon>Streptophyta</taxon>
        <taxon>Embryophyta</taxon>
        <taxon>Tracheophyta</taxon>
        <taxon>Spermatophyta</taxon>
        <taxon>Magnoliopsida</taxon>
        <taxon>eudicotyledons</taxon>
        <taxon>Gunneridae</taxon>
        <taxon>Pentapetalae</taxon>
        <taxon>rosids</taxon>
        <taxon>fabids</taxon>
        <taxon>Rosales</taxon>
        <taxon>Rhamnaceae</taxon>
        <taxon>Paliureae</taxon>
        <taxon>Ziziphus</taxon>
    </lineage>
</organism>
<dbReference type="PANTHER" id="PTHR31829">
    <property type="entry name" value="PYRIDOXAL 5'-PHOSPHATE SYNTHASE SUBUNIT SNZ1-RELATED"/>
    <property type="match status" value="1"/>
</dbReference>
<dbReference type="Proteomes" id="UP000813462">
    <property type="component" value="Unassembled WGS sequence"/>
</dbReference>
<evidence type="ECO:0000256" key="3">
    <source>
        <dbReference type="PROSITE-ProRule" id="PRU00481"/>
    </source>
</evidence>
<dbReference type="PANTHER" id="PTHR31829:SF2">
    <property type="entry name" value="PYRIDOXAL 5'-PHOSPHATE SYNTHASE-LIKE SUBUNIT PDX1.2"/>
    <property type="match status" value="1"/>
</dbReference>
<dbReference type="InterPro" id="IPR011060">
    <property type="entry name" value="RibuloseP-bd_barrel"/>
</dbReference>
<dbReference type="GO" id="GO:0006520">
    <property type="term" value="P:amino acid metabolic process"/>
    <property type="evidence" value="ECO:0007669"/>
    <property type="project" value="TreeGrafter"/>
</dbReference>
<sequence>MVLSSPMRSTLTSSEWLALLSTAEIANPEVGYQMATETVRTPDDQLIQLSSFPHLVQLVRLQSQHVLVIRSQLEKLPPLQNFMVVIFLVKTNKAPKKKTKYETKVEQAFGLHGGTVVNVENKEQACLAEEGGACAVTVTLVTRINGMNPIFEISKPLTDKIKEIKKAISIPVIARCRIGHSGDASILEAIGVDYIDESEFVRDDKTKIWVRNRIYLNKHKYVTPFICGCKNLEEALKRISEGAALLRIQQTWEDCRDAVTGIAEEISKLKGMSTTELMDFSKKISIPYGIVRKTKKLGKLPVPHFAAGNINTPAECVMMRNLGVDGIFLNDLLQIWRMEYFKPIIDAVRHHNDPEVLRTYAW</sequence>
<name>A0A978VUD2_ZIZJJ</name>
<proteinExistence type="inferred from homology"/>
<comment type="caution">
    <text evidence="5">The sequence shown here is derived from an EMBL/GenBank/DDBJ whole genome shotgun (WGS) entry which is preliminary data.</text>
</comment>
<accession>A0A978VUD2</accession>
<dbReference type="Pfam" id="PF01680">
    <property type="entry name" value="SOR_SNZ"/>
    <property type="match status" value="1"/>
</dbReference>
<dbReference type="InterPro" id="IPR013785">
    <property type="entry name" value="Aldolase_TIM"/>
</dbReference>
<evidence type="ECO:0000313" key="5">
    <source>
        <dbReference type="EMBL" id="KAH7542427.1"/>
    </source>
</evidence>
<reference evidence="5" key="1">
    <citation type="journal article" date="2021" name="Front. Plant Sci.">
        <title>Chromosome-Scale Genome Assembly for Chinese Sour Jujube and Insights Into Its Genome Evolution and Domestication Signature.</title>
        <authorList>
            <person name="Shen L.-Y."/>
            <person name="Luo H."/>
            <person name="Wang X.-L."/>
            <person name="Wang X.-M."/>
            <person name="Qiu X.-J."/>
            <person name="Liu H."/>
            <person name="Zhou S.-S."/>
            <person name="Jia K.-H."/>
            <person name="Nie S."/>
            <person name="Bao Y.-T."/>
            <person name="Zhang R.-G."/>
            <person name="Yun Q.-Z."/>
            <person name="Chai Y.-H."/>
            <person name="Lu J.-Y."/>
            <person name="Li Y."/>
            <person name="Zhao S.-W."/>
            <person name="Mao J.-F."/>
            <person name="Jia S.-G."/>
            <person name="Mao Y.-M."/>
        </authorList>
    </citation>
    <scope>NUCLEOTIDE SEQUENCE</scope>
    <source>
        <strain evidence="5">AT0</strain>
        <tissue evidence="5">Leaf</tissue>
    </source>
</reference>
<dbReference type="InterPro" id="IPR033755">
    <property type="entry name" value="PdxS/SNZ_N"/>
</dbReference>
<keyword evidence="2" id="KW-0663">Pyridoxal phosphate</keyword>
<dbReference type="GO" id="GO:0008615">
    <property type="term" value="P:pyridoxine biosynthetic process"/>
    <property type="evidence" value="ECO:0007669"/>
    <property type="project" value="TreeGrafter"/>
</dbReference>
<dbReference type="InterPro" id="IPR001852">
    <property type="entry name" value="PdxS/SNZ"/>
</dbReference>
<feature type="domain" description="PdxS/SNZ N-terminal" evidence="4">
    <location>
        <begin position="103"/>
        <end position="307"/>
    </location>
</feature>
<dbReference type="PROSITE" id="PS51129">
    <property type="entry name" value="PDXS_SNZ_2"/>
    <property type="match status" value="1"/>
</dbReference>
<protein>
    <recommendedName>
        <fullName evidence="4">PdxS/SNZ N-terminal domain-containing protein</fullName>
    </recommendedName>
</protein>
<dbReference type="SUPFAM" id="SSF51366">
    <property type="entry name" value="Ribulose-phoshate binding barrel"/>
    <property type="match status" value="1"/>
</dbReference>
<evidence type="ECO:0000259" key="4">
    <source>
        <dbReference type="Pfam" id="PF01680"/>
    </source>
</evidence>